<protein>
    <submittedName>
        <fullName evidence="2">Uncharacterized protein</fullName>
    </submittedName>
</protein>
<gene>
    <name evidence="2" type="ORF">TWF481_007920</name>
</gene>
<keyword evidence="3" id="KW-1185">Reference proteome</keyword>
<keyword evidence="1" id="KW-0732">Signal</keyword>
<comment type="caution">
    <text evidence="2">The sequence shown here is derived from an EMBL/GenBank/DDBJ whole genome shotgun (WGS) entry which is preliminary data.</text>
</comment>
<dbReference type="EMBL" id="JAVHJL010000005">
    <property type="protein sequence ID" value="KAK6502880.1"/>
    <property type="molecule type" value="Genomic_DNA"/>
</dbReference>
<dbReference type="Proteomes" id="UP001370758">
    <property type="component" value="Unassembled WGS sequence"/>
</dbReference>
<evidence type="ECO:0000313" key="3">
    <source>
        <dbReference type="Proteomes" id="UP001370758"/>
    </source>
</evidence>
<evidence type="ECO:0000256" key="1">
    <source>
        <dbReference type="SAM" id="SignalP"/>
    </source>
</evidence>
<accession>A0AAV9W6P3</accession>
<organism evidence="2 3">
    <name type="scientific">Arthrobotrys musiformis</name>
    <dbReference type="NCBI Taxonomy" id="47236"/>
    <lineage>
        <taxon>Eukaryota</taxon>
        <taxon>Fungi</taxon>
        <taxon>Dikarya</taxon>
        <taxon>Ascomycota</taxon>
        <taxon>Pezizomycotina</taxon>
        <taxon>Orbiliomycetes</taxon>
        <taxon>Orbiliales</taxon>
        <taxon>Orbiliaceae</taxon>
        <taxon>Arthrobotrys</taxon>
    </lineage>
</organism>
<feature type="signal peptide" evidence="1">
    <location>
        <begin position="1"/>
        <end position="17"/>
    </location>
</feature>
<name>A0AAV9W6P3_9PEZI</name>
<proteinExistence type="predicted"/>
<sequence>MKLSIIVLSAIVAVASSYPSSPDAKSEGREIAPAQIQLNDEQPIAQDKTPKPTVADKFGKMSRCGQPCDYDLDCEGGGIGHCYACFRGQCS</sequence>
<feature type="chain" id="PRO_5043474474" evidence="1">
    <location>
        <begin position="18"/>
        <end position="91"/>
    </location>
</feature>
<evidence type="ECO:0000313" key="2">
    <source>
        <dbReference type="EMBL" id="KAK6502880.1"/>
    </source>
</evidence>
<dbReference type="AlphaFoldDB" id="A0AAV9W6P3"/>
<reference evidence="2 3" key="1">
    <citation type="submission" date="2023-08" db="EMBL/GenBank/DDBJ databases">
        <authorList>
            <person name="Palmer J.M."/>
        </authorList>
    </citation>
    <scope>NUCLEOTIDE SEQUENCE [LARGE SCALE GENOMIC DNA]</scope>
    <source>
        <strain evidence="2 3">TWF481</strain>
    </source>
</reference>